<evidence type="ECO:0000313" key="2">
    <source>
        <dbReference type="Proteomes" id="UP000663843"/>
    </source>
</evidence>
<dbReference type="Proteomes" id="UP000663843">
    <property type="component" value="Unassembled WGS sequence"/>
</dbReference>
<protein>
    <submittedName>
        <fullName evidence="1">Uncharacterized protein</fullName>
    </submittedName>
</protein>
<organism evidence="1 2">
    <name type="scientific">Rhizoctonia solani</name>
    <dbReference type="NCBI Taxonomy" id="456999"/>
    <lineage>
        <taxon>Eukaryota</taxon>
        <taxon>Fungi</taxon>
        <taxon>Dikarya</taxon>
        <taxon>Basidiomycota</taxon>
        <taxon>Agaricomycotina</taxon>
        <taxon>Agaricomycetes</taxon>
        <taxon>Cantharellales</taxon>
        <taxon>Ceratobasidiaceae</taxon>
        <taxon>Rhizoctonia</taxon>
    </lineage>
</organism>
<evidence type="ECO:0000313" key="1">
    <source>
        <dbReference type="EMBL" id="CAE6418039.1"/>
    </source>
</evidence>
<sequence length="101" mass="11424">MGRTGRVNCRPAARYPPQLLGFILVDVHACRISFYAIPPLRLDYPIAFKLDRPRTWPGLDDSVGSIGMPKWDPWGMRDSEDLVRSANPTLTPFPNRSESLL</sequence>
<dbReference type="AlphaFoldDB" id="A0A8H3AET0"/>
<accession>A0A8H3AET0</accession>
<gene>
    <name evidence="1" type="ORF">RDB_LOCUS50875</name>
</gene>
<comment type="caution">
    <text evidence="1">The sequence shown here is derived from an EMBL/GenBank/DDBJ whole genome shotgun (WGS) entry which is preliminary data.</text>
</comment>
<proteinExistence type="predicted"/>
<dbReference type="EMBL" id="CAJMWT010001746">
    <property type="protein sequence ID" value="CAE6418039.1"/>
    <property type="molecule type" value="Genomic_DNA"/>
</dbReference>
<name>A0A8H3AET0_9AGAM</name>
<reference evidence="1" key="1">
    <citation type="submission" date="2021-01" db="EMBL/GenBank/DDBJ databases">
        <authorList>
            <person name="Kaushik A."/>
        </authorList>
    </citation>
    <scope>NUCLEOTIDE SEQUENCE</scope>
    <source>
        <strain evidence="1">AG2-2IIIB</strain>
    </source>
</reference>